<dbReference type="EMBL" id="JASJQH010007730">
    <property type="protein sequence ID" value="KAK9702382.1"/>
    <property type="molecule type" value="Genomic_DNA"/>
</dbReference>
<accession>A0ABR2VU68</accession>
<keyword evidence="1" id="KW-0732">Signal</keyword>
<keyword evidence="3" id="KW-1185">Reference proteome</keyword>
<organism evidence="2 3">
    <name type="scientific">Basidiobolus ranarum</name>
    <dbReference type="NCBI Taxonomy" id="34480"/>
    <lineage>
        <taxon>Eukaryota</taxon>
        <taxon>Fungi</taxon>
        <taxon>Fungi incertae sedis</taxon>
        <taxon>Zoopagomycota</taxon>
        <taxon>Entomophthoromycotina</taxon>
        <taxon>Basidiobolomycetes</taxon>
        <taxon>Basidiobolales</taxon>
        <taxon>Basidiobolaceae</taxon>
        <taxon>Basidiobolus</taxon>
    </lineage>
</organism>
<evidence type="ECO:0000313" key="2">
    <source>
        <dbReference type="EMBL" id="KAK9702382.1"/>
    </source>
</evidence>
<feature type="chain" id="PRO_5047364584" evidence="1">
    <location>
        <begin position="29"/>
        <end position="245"/>
    </location>
</feature>
<name>A0ABR2VU68_9FUNG</name>
<reference evidence="2 3" key="1">
    <citation type="submission" date="2023-04" db="EMBL/GenBank/DDBJ databases">
        <title>Genome of Basidiobolus ranarum AG-B5.</title>
        <authorList>
            <person name="Stajich J.E."/>
            <person name="Carter-House D."/>
            <person name="Gryganskyi A."/>
        </authorList>
    </citation>
    <scope>NUCLEOTIDE SEQUENCE [LARGE SCALE GENOMIC DNA]</scope>
    <source>
        <strain evidence="2 3">AG-B5</strain>
    </source>
</reference>
<evidence type="ECO:0000313" key="3">
    <source>
        <dbReference type="Proteomes" id="UP001479436"/>
    </source>
</evidence>
<comment type="caution">
    <text evidence="2">The sequence shown here is derived from an EMBL/GenBank/DDBJ whole genome shotgun (WGS) entry which is preliminary data.</text>
</comment>
<gene>
    <name evidence="2" type="ORF">K7432_011273</name>
</gene>
<feature type="signal peptide" evidence="1">
    <location>
        <begin position="1"/>
        <end position="28"/>
    </location>
</feature>
<evidence type="ECO:0000256" key="1">
    <source>
        <dbReference type="SAM" id="SignalP"/>
    </source>
</evidence>
<sequence length="245" mass="27122">MVHSSMASRLALFHLLLVTAPSLSAVAASVVTNGSDDSEGFRLSNSQWHITIDPVTLAMQAETTGKHHQTITLSLPILNSTEKVEVLSVGHEHAQWRWNSSQVAITASLSGQDFRVRFSRKTPGAIGWPLFPLNQKEGARALMFPKVEGMYIPLNDKEWRDDLINEPVSMTEGMSLPLLGVEYLCEKEKKCKGGKGTLSVIFPNPFNNMLEFSTLNGAGAKDISKNNEEMLVTAHHRFSKLDYNQ</sequence>
<protein>
    <submittedName>
        <fullName evidence="2">Uncharacterized protein</fullName>
    </submittedName>
</protein>
<proteinExistence type="predicted"/>
<dbReference type="Proteomes" id="UP001479436">
    <property type="component" value="Unassembled WGS sequence"/>
</dbReference>